<gene>
    <name evidence="23" type="ORF">MNBD_ALPHA05-254</name>
</gene>
<dbReference type="GO" id="GO:0005506">
    <property type="term" value="F:iron ion binding"/>
    <property type="evidence" value="ECO:0007669"/>
    <property type="project" value="InterPro"/>
</dbReference>
<keyword evidence="15 21" id="KW-1133">Transmembrane helix</keyword>
<evidence type="ECO:0000256" key="6">
    <source>
        <dbReference type="ARBA" id="ARBA00022475"/>
    </source>
</evidence>
<evidence type="ECO:0000256" key="19">
    <source>
        <dbReference type="ARBA" id="ARBA00023136"/>
    </source>
</evidence>
<evidence type="ECO:0000259" key="22">
    <source>
        <dbReference type="PROSITE" id="PS51007"/>
    </source>
</evidence>
<dbReference type="PIRSF" id="PIRSF000006">
    <property type="entry name" value="Cbb3-Cox_fixP"/>
    <property type="match status" value="1"/>
</dbReference>
<evidence type="ECO:0000256" key="12">
    <source>
        <dbReference type="ARBA" id="ARBA00022737"/>
    </source>
</evidence>
<dbReference type="Pfam" id="PF14715">
    <property type="entry name" value="FixP_N"/>
    <property type="match status" value="1"/>
</dbReference>
<dbReference type="GO" id="GO:0009055">
    <property type="term" value="F:electron transfer activity"/>
    <property type="evidence" value="ECO:0007669"/>
    <property type="project" value="InterPro"/>
</dbReference>
<evidence type="ECO:0000256" key="1">
    <source>
        <dbReference type="ARBA" id="ARBA00001926"/>
    </source>
</evidence>
<evidence type="ECO:0000256" key="16">
    <source>
        <dbReference type="ARBA" id="ARBA00023002"/>
    </source>
</evidence>
<comment type="cofactor">
    <cofactor evidence="1">
        <name>heme c</name>
        <dbReference type="ChEBI" id="CHEBI:61717"/>
    </cofactor>
</comment>
<keyword evidence="17" id="KW-0408">Iron</keyword>
<dbReference type="InterPro" id="IPR008168">
    <property type="entry name" value="Cyt_C_IC"/>
</dbReference>
<evidence type="ECO:0000256" key="11">
    <source>
        <dbReference type="ARBA" id="ARBA00022723"/>
    </source>
</evidence>
<evidence type="ECO:0000256" key="8">
    <source>
        <dbReference type="ARBA" id="ARBA00022617"/>
    </source>
</evidence>
<dbReference type="InterPro" id="IPR050597">
    <property type="entry name" value="Cytochrome_c_Oxidase_Subunit"/>
</dbReference>
<dbReference type="PRINTS" id="PR00605">
    <property type="entry name" value="CYTCHROMECIC"/>
</dbReference>
<dbReference type="GO" id="GO:0005886">
    <property type="term" value="C:plasma membrane"/>
    <property type="evidence" value="ECO:0007669"/>
    <property type="project" value="UniProtKB-SubCell"/>
</dbReference>
<keyword evidence="9" id="KW-0679">Respiratory chain</keyword>
<dbReference type="Gene3D" id="6.10.280.130">
    <property type="match status" value="1"/>
</dbReference>
<evidence type="ECO:0000256" key="2">
    <source>
        <dbReference type="ARBA" id="ARBA00004533"/>
    </source>
</evidence>
<dbReference type="Pfam" id="PF00034">
    <property type="entry name" value="Cytochrom_C"/>
    <property type="match status" value="1"/>
</dbReference>
<proteinExistence type="inferred from homology"/>
<evidence type="ECO:0000256" key="18">
    <source>
        <dbReference type="ARBA" id="ARBA00023065"/>
    </source>
</evidence>
<dbReference type="UniPathway" id="UPA00705"/>
<keyword evidence="13" id="KW-0375">Hydrogen ion transport</keyword>
<dbReference type="GO" id="GO:0020037">
    <property type="term" value="F:heme binding"/>
    <property type="evidence" value="ECO:0007669"/>
    <property type="project" value="InterPro"/>
</dbReference>
<keyword evidence="5" id="KW-0813">Transport</keyword>
<dbReference type="Pfam" id="PF13442">
    <property type="entry name" value="Cytochrome_CBB3"/>
    <property type="match status" value="1"/>
</dbReference>
<evidence type="ECO:0000256" key="10">
    <source>
        <dbReference type="ARBA" id="ARBA00022692"/>
    </source>
</evidence>
<evidence type="ECO:0000256" key="4">
    <source>
        <dbReference type="ARBA" id="ARBA00006113"/>
    </source>
</evidence>
<keyword evidence="19 21" id="KW-0472">Membrane</keyword>
<keyword evidence="18" id="KW-0406">Ion transport</keyword>
<evidence type="ECO:0000256" key="9">
    <source>
        <dbReference type="ARBA" id="ARBA00022660"/>
    </source>
</evidence>
<evidence type="ECO:0000256" key="14">
    <source>
        <dbReference type="ARBA" id="ARBA00022982"/>
    </source>
</evidence>
<evidence type="ECO:0000256" key="21">
    <source>
        <dbReference type="SAM" id="Phobius"/>
    </source>
</evidence>
<comment type="similarity">
    <text evidence="4">Belongs to the CcoP / FixP family.</text>
</comment>
<keyword evidence="6" id="KW-1003">Cell membrane</keyword>
<dbReference type="GO" id="GO:0016491">
    <property type="term" value="F:oxidoreductase activity"/>
    <property type="evidence" value="ECO:0007669"/>
    <property type="project" value="UniProtKB-KW"/>
</dbReference>
<evidence type="ECO:0000256" key="7">
    <source>
        <dbReference type="ARBA" id="ARBA00022519"/>
    </source>
</evidence>
<evidence type="ECO:0000256" key="5">
    <source>
        <dbReference type="ARBA" id="ARBA00022448"/>
    </source>
</evidence>
<evidence type="ECO:0000256" key="17">
    <source>
        <dbReference type="ARBA" id="ARBA00023004"/>
    </source>
</evidence>
<keyword evidence="8" id="KW-0349">Heme</keyword>
<dbReference type="InterPro" id="IPR036909">
    <property type="entry name" value="Cyt_c-like_dom_sf"/>
</dbReference>
<dbReference type="InterPro" id="IPR038414">
    <property type="entry name" value="CcoP_N_sf"/>
</dbReference>
<dbReference type="PROSITE" id="PS51007">
    <property type="entry name" value="CYTC"/>
    <property type="match status" value="2"/>
</dbReference>
<dbReference type="EMBL" id="UOEH01000415">
    <property type="protein sequence ID" value="VAW03878.1"/>
    <property type="molecule type" value="Genomic_DNA"/>
</dbReference>
<dbReference type="Gene3D" id="1.10.760.10">
    <property type="entry name" value="Cytochrome c-like domain"/>
    <property type="match status" value="2"/>
</dbReference>
<dbReference type="PANTHER" id="PTHR33751">
    <property type="entry name" value="CBB3-TYPE CYTOCHROME C OXIDASE SUBUNIT FIXP"/>
    <property type="match status" value="1"/>
</dbReference>
<dbReference type="InterPro" id="IPR009056">
    <property type="entry name" value="Cyt_c-like_dom"/>
</dbReference>
<keyword evidence="11" id="KW-0479">Metal-binding</keyword>
<evidence type="ECO:0000313" key="23">
    <source>
        <dbReference type="EMBL" id="VAW03878.1"/>
    </source>
</evidence>
<dbReference type="GO" id="GO:1902600">
    <property type="term" value="P:proton transmembrane transport"/>
    <property type="evidence" value="ECO:0007669"/>
    <property type="project" value="UniProtKB-KW"/>
</dbReference>
<reference evidence="23" key="1">
    <citation type="submission" date="2018-06" db="EMBL/GenBank/DDBJ databases">
        <authorList>
            <person name="Zhirakovskaya E."/>
        </authorList>
    </citation>
    <scope>NUCLEOTIDE SEQUENCE</scope>
</reference>
<dbReference type="NCBIfam" id="TIGR00782">
    <property type="entry name" value="ccoP"/>
    <property type="match status" value="1"/>
</dbReference>
<comment type="pathway">
    <text evidence="3">Energy metabolism; oxidative phosphorylation.</text>
</comment>
<evidence type="ECO:0000256" key="20">
    <source>
        <dbReference type="ARBA" id="ARBA00029635"/>
    </source>
</evidence>
<dbReference type="PANTHER" id="PTHR33751:SF1">
    <property type="entry name" value="CBB3-TYPE CYTOCHROME C OXIDASE SUBUNIT FIXP"/>
    <property type="match status" value="1"/>
</dbReference>
<evidence type="ECO:0000256" key="15">
    <source>
        <dbReference type="ARBA" id="ARBA00022989"/>
    </source>
</evidence>
<keyword evidence="10 21" id="KW-0812">Transmembrane</keyword>
<protein>
    <recommendedName>
        <fullName evidence="20">Cytochrome c oxidase subunit III</fullName>
    </recommendedName>
</protein>
<organism evidence="23">
    <name type="scientific">hydrothermal vent metagenome</name>
    <dbReference type="NCBI Taxonomy" id="652676"/>
    <lineage>
        <taxon>unclassified sequences</taxon>
        <taxon>metagenomes</taxon>
        <taxon>ecological metagenomes</taxon>
    </lineage>
</organism>
<keyword evidence="14" id="KW-0249">Electron transport</keyword>
<comment type="subcellular location">
    <subcellularLocation>
        <location evidence="2">Cell inner membrane</location>
    </subcellularLocation>
</comment>
<accession>A0A3B0SF26</accession>
<keyword evidence="12" id="KW-0677">Repeat</keyword>
<feature type="transmembrane region" description="Helical" evidence="21">
    <location>
        <begin position="37"/>
        <end position="59"/>
    </location>
</feature>
<dbReference type="InterPro" id="IPR032858">
    <property type="entry name" value="CcoP_N"/>
</dbReference>
<evidence type="ECO:0000256" key="3">
    <source>
        <dbReference type="ARBA" id="ARBA00004673"/>
    </source>
</evidence>
<feature type="domain" description="Cytochrome c" evidence="22">
    <location>
        <begin position="207"/>
        <end position="288"/>
    </location>
</feature>
<dbReference type="InterPro" id="IPR004678">
    <property type="entry name" value="Cyt_c_oxidase_cbb3_su3"/>
</dbReference>
<keyword evidence="16 23" id="KW-0560">Oxidoreductase</keyword>
<sequence>MAENENEVDEYSGVETTGHVWDGIKELNNPLPRWWLITWYVCIAISIVYMIFMPAWPGITGYTKGLRNHSERANVAAAMADLDAGRNETLKKLLTVKSVGDIEQDPDLLQLSMAAGASLFGDNCATCHGSGGQGFTGYPNLVDDDWLWGGTFAAIQQTLQHGVRAEDPETRINLMLAYGRDGMLPREQISDLVEYVTSLSGGEADAQAVARAAPIFAQTCAACHGADGKGIQALGAPNLTDGIWLYGGERQNIHETLQNGRGGVMPAWTTRLSDEQIVALAVYVHSLGGGE</sequence>
<feature type="domain" description="Cytochrome c" evidence="22">
    <location>
        <begin position="111"/>
        <end position="200"/>
    </location>
</feature>
<keyword evidence="7" id="KW-0997">Cell inner membrane</keyword>
<dbReference type="AlphaFoldDB" id="A0A3B0SF26"/>
<name>A0A3B0SF26_9ZZZZ</name>
<dbReference type="SUPFAM" id="SSF46626">
    <property type="entry name" value="Cytochrome c"/>
    <property type="match status" value="2"/>
</dbReference>
<dbReference type="GO" id="GO:0006119">
    <property type="term" value="P:oxidative phosphorylation"/>
    <property type="evidence" value="ECO:0007669"/>
    <property type="project" value="UniProtKB-UniPathway"/>
</dbReference>
<evidence type="ECO:0000256" key="13">
    <source>
        <dbReference type="ARBA" id="ARBA00022781"/>
    </source>
</evidence>